<gene>
    <name evidence="2" type="ORF">US52_C0042G0001</name>
</gene>
<dbReference type="AlphaFoldDB" id="A0A0G0H8P6"/>
<dbReference type="Gene3D" id="3.30.420.10">
    <property type="entry name" value="Ribonuclease H-like superfamily/Ribonuclease H"/>
    <property type="match status" value="1"/>
</dbReference>
<sequence length="307" mass="35459">MPVIACPSCKKTITNIRGYENTKEGRKIKGQCLNPKCKTNYFRVPETRTMARILHFDIETAPMEVYAFSNKTEFISAPMLKRDWYVICWSANWDDSEKVISACQTPQEAKNSNDRTNQVDDKRIVEQLWHLLDAADIVVTKNGKTFDVPKMNERFLCYGLPPLTQYRHVDLQINLRNFGFSWKGLDAVRKRMGGEGKIPTDFTWWKECMAGNPEYLKKMSLYCGKDVLENKILYHDIRPWDNQHPNMGVYSLTGNPCCPVCGSEDLEELSVTYKTQTNTYPQFRCRECGHVPRGRKTTKKTTVQLVG</sequence>
<name>A0A0G0H8P6_9BACT</name>
<dbReference type="Pfam" id="PF13482">
    <property type="entry name" value="RNase_H_2"/>
    <property type="match status" value="1"/>
</dbReference>
<protein>
    <recommendedName>
        <fullName evidence="1">YprB ribonuclease H-like domain-containing protein</fullName>
    </recommendedName>
</protein>
<dbReference type="SUPFAM" id="SSF53098">
    <property type="entry name" value="Ribonuclease H-like"/>
    <property type="match status" value="1"/>
</dbReference>
<organism evidence="2 3">
    <name type="scientific">candidate division WS6 bacterium GW2011_GWA2_37_6</name>
    <dbReference type="NCBI Taxonomy" id="1619087"/>
    <lineage>
        <taxon>Bacteria</taxon>
        <taxon>Candidatus Dojkabacteria</taxon>
    </lineage>
</organism>
<dbReference type="InterPro" id="IPR036397">
    <property type="entry name" value="RNaseH_sf"/>
</dbReference>
<dbReference type="GO" id="GO:0003676">
    <property type="term" value="F:nucleic acid binding"/>
    <property type="evidence" value="ECO:0007669"/>
    <property type="project" value="InterPro"/>
</dbReference>
<reference evidence="2 3" key="1">
    <citation type="journal article" date="2015" name="Nature">
        <title>rRNA introns, odd ribosomes, and small enigmatic genomes across a large radiation of phyla.</title>
        <authorList>
            <person name="Brown C.T."/>
            <person name="Hug L.A."/>
            <person name="Thomas B.C."/>
            <person name="Sharon I."/>
            <person name="Castelle C.J."/>
            <person name="Singh A."/>
            <person name="Wilkins M.J."/>
            <person name="Williams K.H."/>
            <person name="Banfield J.F."/>
        </authorList>
    </citation>
    <scope>NUCLEOTIDE SEQUENCE [LARGE SCALE GENOMIC DNA]</scope>
</reference>
<dbReference type="Proteomes" id="UP000034852">
    <property type="component" value="Unassembled WGS sequence"/>
</dbReference>
<dbReference type="InterPro" id="IPR012337">
    <property type="entry name" value="RNaseH-like_sf"/>
</dbReference>
<comment type="caution">
    <text evidence="2">The sequence shown here is derived from an EMBL/GenBank/DDBJ whole genome shotgun (WGS) entry which is preliminary data.</text>
</comment>
<evidence type="ECO:0000259" key="1">
    <source>
        <dbReference type="Pfam" id="PF13482"/>
    </source>
</evidence>
<dbReference type="InterPro" id="IPR038720">
    <property type="entry name" value="YprB_RNase_H-like_dom"/>
</dbReference>
<evidence type="ECO:0000313" key="2">
    <source>
        <dbReference type="EMBL" id="KKQ34905.1"/>
    </source>
</evidence>
<accession>A0A0G0H8P6</accession>
<evidence type="ECO:0000313" key="3">
    <source>
        <dbReference type="Proteomes" id="UP000034852"/>
    </source>
</evidence>
<dbReference type="EMBL" id="LBTH01000042">
    <property type="protein sequence ID" value="KKQ34905.1"/>
    <property type="molecule type" value="Genomic_DNA"/>
</dbReference>
<feature type="domain" description="YprB ribonuclease H-like" evidence="1">
    <location>
        <begin position="117"/>
        <end position="235"/>
    </location>
</feature>
<proteinExistence type="predicted"/>